<keyword evidence="1" id="KW-0812">Transmembrane</keyword>
<accession>A0A418KWB3</accession>
<evidence type="ECO:0000313" key="3">
    <source>
        <dbReference type="Proteomes" id="UP000284057"/>
    </source>
</evidence>
<protein>
    <submittedName>
        <fullName evidence="2">Uncharacterized protein</fullName>
    </submittedName>
</protein>
<name>A0A418KWB3_9ACTN</name>
<feature type="transmembrane region" description="Helical" evidence="1">
    <location>
        <begin position="12"/>
        <end position="30"/>
    </location>
</feature>
<dbReference type="Proteomes" id="UP000284057">
    <property type="component" value="Unassembled WGS sequence"/>
</dbReference>
<dbReference type="AlphaFoldDB" id="A0A418KWB3"/>
<evidence type="ECO:0000313" key="2">
    <source>
        <dbReference type="EMBL" id="RIQ34955.1"/>
    </source>
</evidence>
<keyword evidence="1" id="KW-0472">Membrane</keyword>
<sequence>MSLLIRRTGERTAVGVGLAVLGLAMATALVPSPVVVSVGAAVLGLGVWAAVTILTCAIVLLARRAAAPEPVAVEEPAEQAA</sequence>
<proteinExistence type="predicted"/>
<gene>
    <name evidence="2" type="ORF">DY240_02850</name>
</gene>
<feature type="transmembrane region" description="Helical" evidence="1">
    <location>
        <begin position="36"/>
        <end position="62"/>
    </location>
</feature>
<keyword evidence="3" id="KW-1185">Reference proteome</keyword>
<dbReference type="EMBL" id="QUAL01000023">
    <property type="protein sequence ID" value="RIQ34955.1"/>
    <property type="molecule type" value="Genomic_DNA"/>
</dbReference>
<evidence type="ECO:0000256" key="1">
    <source>
        <dbReference type="SAM" id="Phobius"/>
    </source>
</evidence>
<organism evidence="2 3">
    <name type="scientific">Jiangella rhizosphaerae</name>
    <dbReference type="NCBI Taxonomy" id="2293569"/>
    <lineage>
        <taxon>Bacteria</taxon>
        <taxon>Bacillati</taxon>
        <taxon>Actinomycetota</taxon>
        <taxon>Actinomycetes</taxon>
        <taxon>Jiangellales</taxon>
        <taxon>Jiangellaceae</taxon>
        <taxon>Jiangella</taxon>
    </lineage>
</organism>
<reference evidence="2 3" key="1">
    <citation type="submission" date="2018-09" db="EMBL/GenBank/DDBJ databases">
        <title>Isolation, diversity and antifungal activity of actinobacteria from wheat.</title>
        <authorList>
            <person name="Han C."/>
        </authorList>
    </citation>
    <scope>NUCLEOTIDE SEQUENCE [LARGE SCALE GENOMIC DNA]</scope>
    <source>
        <strain evidence="2 3">NEAU-YY265</strain>
    </source>
</reference>
<comment type="caution">
    <text evidence="2">The sequence shown here is derived from an EMBL/GenBank/DDBJ whole genome shotgun (WGS) entry which is preliminary data.</text>
</comment>
<keyword evidence="1" id="KW-1133">Transmembrane helix</keyword>